<evidence type="ECO:0000256" key="1">
    <source>
        <dbReference type="SAM" id="SignalP"/>
    </source>
</evidence>
<evidence type="ECO:0000313" key="3">
    <source>
        <dbReference type="EMBL" id="QFX79233.1"/>
    </source>
</evidence>
<name>A0A5P9WCP9_CLODI</name>
<sequence length="369" mass="40747">MKKTWKRLCTGFLALATVVTALPTTPVHAESKQYWTESAERVGIIEKVMNDGSIGSTFNEGYMKVEGETAYCIDINTDFKNGYKTRADASSRMSADQISDVALSLEYVKQYGETHKELNYKQVYLLEQCVVWQRLSVHLGWQCDNVRASYDEIPKATQDEVFSGAKAFVKENKGRYECGGYIYSGEGQELGQFWAKLNVGNAKLQKTSSNTSITDGNGNYSVAGATYGVFSDKDCTKQLATLTTDENGNTDVVEVKAGTVYIKELSAPAGYKVDKTVYSLKVEAGKTATLKVSDIPKVTDTLIELFKIDMETQKDNPQGNASLAGAEFTWKYYAGFYNKDNLPAEATRTWVTKTIAETDSDGTTITSQN</sequence>
<protein>
    <submittedName>
        <fullName evidence="3">SrtB-anchored collagen-binding adhesin</fullName>
    </submittedName>
</protein>
<dbReference type="EMBL" id="MK895712">
    <property type="protein sequence ID" value="QFX79233.1"/>
    <property type="molecule type" value="Genomic_DNA"/>
</dbReference>
<dbReference type="Pfam" id="PF17802">
    <property type="entry name" value="SpaA"/>
    <property type="match status" value="1"/>
</dbReference>
<dbReference type="Gene3D" id="2.60.40.10">
    <property type="entry name" value="Immunoglobulins"/>
    <property type="match status" value="1"/>
</dbReference>
<reference evidence="3" key="1">
    <citation type="submission" date="2019-05" db="EMBL/GenBank/DDBJ databases">
        <authorList>
            <person name="Solomon K."/>
            <person name="Duffin R."/>
        </authorList>
    </citation>
    <scope>NUCLEOTIDE SEQUENCE</scope>
    <source>
        <strain evidence="3">191</strain>
    </source>
</reference>
<keyword evidence="3" id="KW-0176">Collagen</keyword>
<feature type="chain" id="PRO_5024404665" evidence="1">
    <location>
        <begin position="30"/>
        <end position="369"/>
    </location>
</feature>
<keyword evidence="1" id="KW-0732">Signal</keyword>
<feature type="domain" description="SpaA-like prealbumin fold" evidence="2">
    <location>
        <begin position="214"/>
        <end position="294"/>
    </location>
</feature>
<evidence type="ECO:0000259" key="2">
    <source>
        <dbReference type="Pfam" id="PF17802"/>
    </source>
</evidence>
<dbReference type="InterPro" id="IPR013783">
    <property type="entry name" value="Ig-like_fold"/>
</dbReference>
<accession>A0A5P9WCP9</accession>
<dbReference type="AlphaFoldDB" id="A0A5P9WCP9"/>
<feature type="signal peptide" evidence="1">
    <location>
        <begin position="1"/>
        <end position="29"/>
    </location>
</feature>
<dbReference type="InterPro" id="IPR041033">
    <property type="entry name" value="SpaA_PFL_dom_1"/>
</dbReference>
<proteinExistence type="predicted"/>
<organism evidence="3">
    <name type="scientific">Clostridioides difficile</name>
    <name type="common">Peptoclostridium difficile</name>
    <dbReference type="NCBI Taxonomy" id="1496"/>
    <lineage>
        <taxon>Bacteria</taxon>
        <taxon>Bacillati</taxon>
        <taxon>Bacillota</taxon>
        <taxon>Clostridia</taxon>
        <taxon>Peptostreptococcales</taxon>
        <taxon>Peptostreptococcaceae</taxon>
        <taxon>Clostridioides</taxon>
    </lineage>
</organism>